<evidence type="ECO:0000259" key="7">
    <source>
        <dbReference type="Pfam" id="PF03876"/>
    </source>
</evidence>
<dbReference type="GO" id="GO:0003899">
    <property type="term" value="F:DNA-directed RNA polymerase activity"/>
    <property type="evidence" value="ECO:0007669"/>
    <property type="project" value="InterPro"/>
</dbReference>
<evidence type="ECO:0000256" key="5">
    <source>
        <dbReference type="ARBA" id="ARBA00023242"/>
    </source>
</evidence>
<dbReference type="InterPro" id="IPR005576">
    <property type="entry name" value="Rpb7-like_N"/>
</dbReference>
<dbReference type="FunFam" id="2.40.50.140:FF:000221">
    <property type="entry name" value="DNA-directed RNA polymerase III subunit"/>
    <property type="match status" value="1"/>
</dbReference>
<dbReference type="InterPro" id="IPR045113">
    <property type="entry name" value="Rpb7-like"/>
</dbReference>
<evidence type="ECO:0000313" key="9">
    <source>
        <dbReference type="EMBL" id="KAG5421923.1"/>
    </source>
</evidence>
<dbReference type="GO" id="GO:0006384">
    <property type="term" value="P:transcription initiation at RNA polymerase III promoter"/>
    <property type="evidence" value="ECO:0007669"/>
    <property type="project" value="TreeGrafter"/>
</dbReference>
<dbReference type="InterPro" id="IPR004519">
    <property type="entry name" value="RNAP_E/RPC8"/>
</dbReference>
<dbReference type="Gene3D" id="2.40.50.140">
    <property type="entry name" value="Nucleic acid-binding proteins"/>
    <property type="match status" value="1"/>
</dbReference>
<keyword evidence="5 6" id="KW-0539">Nucleus</keyword>
<proteinExistence type="inferred from homology"/>
<dbReference type="Pfam" id="PF08292">
    <property type="entry name" value="RNA_pol_Rbc25"/>
    <property type="match status" value="1"/>
</dbReference>
<dbReference type="InterPro" id="IPR012340">
    <property type="entry name" value="NA-bd_OB-fold"/>
</dbReference>
<evidence type="ECO:0000313" key="10">
    <source>
        <dbReference type="Proteomes" id="UP000669133"/>
    </source>
</evidence>
<dbReference type="NCBIfam" id="TIGR00448">
    <property type="entry name" value="rpoE"/>
    <property type="match status" value="1"/>
</dbReference>
<keyword evidence="4 6" id="KW-0804">Transcription</keyword>
<dbReference type="CDD" id="cd04330">
    <property type="entry name" value="RNAP_III_Rpc25_N"/>
    <property type="match status" value="1"/>
</dbReference>
<comment type="subcellular location">
    <subcellularLocation>
        <location evidence="1 6">Nucleus</location>
    </subcellularLocation>
</comment>
<dbReference type="Pfam" id="PF03876">
    <property type="entry name" value="SHS2_Rpb7-N"/>
    <property type="match status" value="1"/>
</dbReference>
<dbReference type="EMBL" id="JAEOAQ010000001">
    <property type="protein sequence ID" value="KAG5421923.1"/>
    <property type="molecule type" value="Genomic_DNA"/>
</dbReference>
<gene>
    <name evidence="9" type="ORF">I9W82_001016</name>
</gene>
<dbReference type="InterPro" id="IPR036898">
    <property type="entry name" value="RNA_pol_Rpb7-like_N_sf"/>
</dbReference>
<dbReference type="PANTHER" id="PTHR12709:SF1">
    <property type="entry name" value="DNA-DIRECTED RNA POLYMERASE III SUBUNIT RPC8"/>
    <property type="match status" value="1"/>
</dbReference>
<comment type="similarity">
    <text evidence="2">Belongs to the eukaryotic RPB7/RPC8 RNA polymerase subunit family.</text>
</comment>
<dbReference type="GeneID" id="93649645"/>
<accession>A0A8H7ZL59</accession>
<dbReference type="OrthoDB" id="10256606at2759"/>
<comment type="function">
    <text evidence="6">DNA-dependent RNA polymerase which catalyzes the transcription of DNA into RNA using the four ribonucleoside triphosphates as substrates.</text>
</comment>
<dbReference type="FunFam" id="3.30.1490.120:FF:000001">
    <property type="entry name" value="DNA-directed RNA polymerase II subunit RPB7"/>
    <property type="match status" value="1"/>
</dbReference>
<dbReference type="Proteomes" id="UP000669133">
    <property type="component" value="Unassembled WGS sequence"/>
</dbReference>
<sequence length="195" mass="22379">MFILSEINDLIRIPPHTFNIPIQHAITDELNKKYANKVIPKLGVIITIWDLLDIKDGLLKPGDGGSYVEVRFRCIVFKPFVGEVLTGWVTECKATGIKVRLEFFDDIWIPADYLFEDCEYRESESAWVWNSADTELFIDVDEKIRFKVEKEVFYNVKPKSSNEAIGIEEPVNKLPPYSIIASCQLSGLGCVSWWD</sequence>
<protein>
    <recommendedName>
        <fullName evidence="6">DNA-directed RNA polymerase subunit</fullName>
    </recommendedName>
</protein>
<dbReference type="PANTHER" id="PTHR12709">
    <property type="entry name" value="DNA-DIRECTED RNA POLYMERASE II, III"/>
    <property type="match status" value="1"/>
</dbReference>
<evidence type="ECO:0000256" key="1">
    <source>
        <dbReference type="ARBA" id="ARBA00004123"/>
    </source>
</evidence>
<dbReference type="SUPFAM" id="SSF50249">
    <property type="entry name" value="Nucleic acid-binding proteins"/>
    <property type="match status" value="1"/>
</dbReference>
<dbReference type="AlphaFoldDB" id="A0A8H7ZL59"/>
<evidence type="ECO:0000256" key="4">
    <source>
        <dbReference type="ARBA" id="ARBA00023163"/>
    </source>
</evidence>
<name>A0A8H7ZL59_9ASCO</name>
<evidence type="ECO:0000259" key="8">
    <source>
        <dbReference type="Pfam" id="PF08292"/>
    </source>
</evidence>
<dbReference type="GO" id="GO:0005666">
    <property type="term" value="C:RNA polymerase III complex"/>
    <property type="evidence" value="ECO:0007669"/>
    <property type="project" value="TreeGrafter"/>
</dbReference>
<evidence type="ECO:0000256" key="3">
    <source>
        <dbReference type="ARBA" id="ARBA00022478"/>
    </source>
</evidence>
<dbReference type="RefSeq" id="XP_067551039.1">
    <property type="nucleotide sequence ID" value="XM_067689717.1"/>
</dbReference>
<reference evidence="9 10" key="1">
    <citation type="submission" date="2020-12" db="EMBL/GenBank/DDBJ databases">
        <title>Effect of drift, selection, and recombination on the evolution of hybrid genomes in Candida yeast pathogens.</title>
        <authorList>
            <person name="Mixao V."/>
            <person name="Ksiezopolska E."/>
            <person name="Saus E."/>
            <person name="Boekhout T."/>
            <person name="Gacser A."/>
            <person name="Gabaldon T."/>
        </authorList>
    </citation>
    <scope>NUCLEOTIDE SEQUENCE [LARGE SCALE GENOMIC DNA]</scope>
    <source>
        <strain evidence="9 10">BP57</strain>
    </source>
</reference>
<evidence type="ECO:0000256" key="6">
    <source>
        <dbReference type="RuleBase" id="RU369086"/>
    </source>
</evidence>
<comment type="caution">
    <text evidence="9">The sequence shown here is derived from an EMBL/GenBank/DDBJ whole genome shotgun (WGS) entry which is preliminary data.</text>
</comment>
<evidence type="ECO:0000256" key="2">
    <source>
        <dbReference type="ARBA" id="ARBA00009307"/>
    </source>
</evidence>
<keyword evidence="10" id="KW-1185">Reference proteome</keyword>
<dbReference type="Gene3D" id="3.30.1490.120">
    <property type="entry name" value="RNA polymerase Rpb7-like, N-terminal domain"/>
    <property type="match status" value="1"/>
</dbReference>
<organism evidence="9 10">
    <name type="scientific">Candida metapsilosis</name>
    <dbReference type="NCBI Taxonomy" id="273372"/>
    <lineage>
        <taxon>Eukaryota</taxon>
        <taxon>Fungi</taxon>
        <taxon>Dikarya</taxon>
        <taxon>Ascomycota</taxon>
        <taxon>Saccharomycotina</taxon>
        <taxon>Pichiomycetes</taxon>
        <taxon>Debaryomycetaceae</taxon>
        <taxon>Candida/Lodderomyces clade</taxon>
        <taxon>Candida</taxon>
    </lineage>
</organism>
<dbReference type="SUPFAM" id="SSF88798">
    <property type="entry name" value="N-terminal, heterodimerisation domain of RBP7 (RpoE)"/>
    <property type="match status" value="1"/>
</dbReference>
<dbReference type="GO" id="GO:0003677">
    <property type="term" value="F:DNA binding"/>
    <property type="evidence" value="ECO:0007669"/>
    <property type="project" value="InterPro"/>
</dbReference>
<feature type="domain" description="RNA polymerase III subunit Rpc25" evidence="8">
    <location>
        <begin position="83"/>
        <end position="194"/>
    </location>
</feature>
<keyword evidence="3 6" id="KW-0240">DNA-directed RNA polymerase</keyword>
<feature type="domain" description="RNA polymerase Rpb7-like N-terminal" evidence="7">
    <location>
        <begin position="9"/>
        <end position="64"/>
    </location>
</feature>
<dbReference type="InterPro" id="IPR013238">
    <property type="entry name" value="RNA_pol_III_Rbc25"/>
</dbReference>